<gene>
    <name evidence="1" type="primary">SWP25</name>
    <name evidence="1" type="ORF">NGRA_2688</name>
</gene>
<dbReference type="AlphaFoldDB" id="A0A9P6GWM1"/>
<comment type="caution">
    <text evidence="1">The sequence shown here is derived from an EMBL/GenBank/DDBJ whole genome shotgun (WGS) entry which is preliminary data.</text>
</comment>
<dbReference type="OrthoDB" id="2196347at2759"/>
<evidence type="ECO:0000313" key="1">
    <source>
        <dbReference type="EMBL" id="KAF9761369.1"/>
    </source>
</evidence>
<name>A0A9P6GWM1_9MICR</name>
<dbReference type="EMBL" id="SBJO01000350">
    <property type="protein sequence ID" value="KAF9761369.1"/>
    <property type="molecule type" value="Genomic_DNA"/>
</dbReference>
<keyword evidence="2" id="KW-1185">Reference proteome</keyword>
<dbReference type="Gene3D" id="1.10.530.10">
    <property type="match status" value="1"/>
</dbReference>
<protein>
    <submittedName>
        <fullName evidence="1">Spore wall protein 25</fullName>
    </submittedName>
</protein>
<sequence>MILSLVFASSVLCASFVEKTIESVSQRILNTGNRFSRNNQVQTKENNFGMKVTSCGKDIESCLKASYEEYIKDKRHEFSKITKDLTQPQFIDKTKIAIMRLYPDLSIEDIRRAESTLKLIYNSFTTKNKEILAIFVTHAIFNTSVFKVLEEKEGGDYKSRGLLMIQGQENYKHLDKIVKRTPYVFESFEKNPKALVQLNKIAIDITVQYFMDLFKNHKGFTYIESLNLLKPMEFVRCKQEKHTASDVEKLVNRTKLYNSIVAEYK</sequence>
<dbReference type="Proteomes" id="UP000740883">
    <property type="component" value="Unassembled WGS sequence"/>
</dbReference>
<organism evidence="1 2">
    <name type="scientific">Nosema granulosis</name>
    <dbReference type="NCBI Taxonomy" id="83296"/>
    <lineage>
        <taxon>Eukaryota</taxon>
        <taxon>Fungi</taxon>
        <taxon>Fungi incertae sedis</taxon>
        <taxon>Microsporidia</taxon>
        <taxon>Nosematidae</taxon>
        <taxon>Nosema</taxon>
    </lineage>
</organism>
<proteinExistence type="predicted"/>
<accession>A0A9P6GWM1</accession>
<evidence type="ECO:0000313" key="2">
    <source>
        <dbReference type="Proteomes" id="UP000740883"/>
    </source>
</evidence>
<reference evidence="1 2" key="1">
    <citation type="journal article" date="2020" name="Genome Biol. Evol.">
        <title>Comparative genomics of strictly vertically transmitted, feminizing microsporidia endosymbionts of amphipod crustaceans.</title>
        <authorList>
            <person name="Cormier A."/>
            <person name="Chebbi M.A."/>
            <person name="Giraud I."/>
            <person name="Wattier R."/>
            <person name="Teixeira M."/>
            <person name="Gilbert C."/>
            <person name="Rigaud T."/>
            <person name="Cordaux R."/>
        </authorList>
    </citation>
    <scope>NUCLEOTIDE SEQUENCE [LARGE SCALE GENOMIC DNA]</scope>
    <source>
        <strain evidence="1 2">Ou3-Ou53</strain>
    </source>
</reference>